<name>A0A0C3D0E5_OIDMZ</name>
<dbReference type="SUPFAM" id="SSF110581">
    <property type="entry name" value="Indigoidine synthase A-like"/>
    <property type="match status" value="1"/>
</dbReference>
<dbReference type="PANTHER" id="PTHR42909">
    <property type="entry name" value="ZGC:136858"/>
    <property type="match status" value="1"/>
</dbReference>
<dbReference type="STRING" id="913774.A0A0C3D0E5"/>
<sequence>MTRRYLLQREAARISNAVLHRRPLFSCYSSVRQVDHESSPVALKRRHFASWLAKSSSPSSDTYFQISHEVLDAIHTNKPVVALETTIYTHGFPYPDNVALALELEAIVRSNGGIPATIGILEGIARVGLSSEELVALASTAGKPETMKVSRRDIPYIIGMGIAGRKINGGTTIAGTMFLAQRAGIKVFGTGGLGGVHRGGQDTMDISADLTELGRTPVAVISSGCKSFLDTPRTLEYLETQGAGVFTFADGRTGVIDYPAFYTRDSGVESPMVVQNAKEAAAIIFSQEYFPNSSGLHFANPIPKEYSIPKSKIDGAIDQAVKEAAEQGFHGHSNTPFILSRIKELTKGNSISANRALIISNITMATKVAVELSRLRNNSLKSMSQPNSEGNRVLLPSAMSTPSTPPSQNPAGKESSPSIVVFGSVAIDLSCDFSPRNKSKFTDLSPRMRTSNIATIIPSIGGVGHNVALAAQLAGGSMPVRLCSYVADDLAGNAVLATLKEEGLRIDGITIERPQRDNAVIGEVPHRTAQYVAVNDAKKDLVVAMADMSIFDREGLVPNLSQHISSALKWIIVDANWHPNTLRHIFSQCKSSTAKVAFEPVSVAKSAAVFQTHGSPKSPPIEAFPNHSVDLVTPNQHELAAMHTSAKESGYFESEQWWQVIDALGIPNSGARDRFVSLTSKKMTDEGIPLQAIQLLPFMPTLLTKLGADGVLLTELLKPNDPRLTDPNSAPYILSRTFNGSTKVGGVYMRHFPAVEVVEDVVSVNGVGDTFLGVLVAGLAKGLTLDERLIETAQRGAVMTLRSKESVSPTLGLLQGKLDELALTV</sequence>
<dbReference type="HAMAP" id="MF_01876">
    <property type="entry name" value="PsiMP_glycosidase"/>
    <property type="match status" value="1"/>
</dbReference>
<dbReference type="AlphaFoldDB" id="A0A0C3D0E5"/>
<feature type="domain" description="Carbohydrate kinase PfkB" evidence="7">
    <location>
        <begin position="418"/>
        <end position="646"/>
    </location>
</feature>
<keyword evidence="9" id="KW-1185">Reference proteome</keyword>
<reference evidence="8 9" key="1">
    <citation type="submission" date="2014-04" db="EMBL/GenBank/DDBJ databases">
        <authorList>
            <consortium name="DOE Joint Genome Institute"/>
            <person name="Kuo A."/>
            <person name="Martino E."/>
            <person name="Perotto S."/>
            <person name="Kohler A."/>
            <person name="Nagy L.G."/>
            <person name="Floudas D."/>
            <person name="Copeland A."/>
            <person name="Barry K.W."/>
            <person name="Cichocki N."/>
            <person name="Veneault-Fourrey C."/>
            <person name="LaButti K."/>
            <person name="Lindquist E.A."/>
            <person name="Lipzen A."/>
            <person name="Lundell T."/>
            <person name="Morin E."/>
            <person name="Murat C."/>
            <person name="Sun H."/>
            <person name="Tunlid A."/>
            <person name="Henrissat B."/>
            <person name="Grigoriev I.V."/>
            <person name="Hibbett D.S."/>
            <person name="Martin F."/>
            <person name="Nordberg H.P."/>
            <person name="Cantor M.N."/>
            <person name="Hua S.X."/>
        </authorList>
    </citation>
    <scope>NUCLEOTIDE SEQUENCE [LARGE SCALE GENOMIC DNA]</scope>
    <source>
        <strain evidence="8 9">Zn</strain>
    </source>
</reference>
<dbReference type="Pfam" id="PF04227">
    <property type="entry name" value="Indigoidine_A"/>
    <property type="match status" value="1"/>
</dbReference>
<dbReference type="GO" id="GO:0005737">
    <property type="term" value="C:cytoplasm"/>
    <property type="evidence" value="ECO:0007669"/>
    <property type="project" value="TreeGrafter"/>
</dbReference>
<dbReference type="Gene3D" id="3.40.1190.20">
    <property type="match status" value="1"/>
</dbReference>
<reference evidence="9" key="2">
    <citation type="submission" date="2015-01" db="EMBL/GenBank/DDBJ databases">
        <title>Evolutionary Origins and Diversification of the Mycorrhizal Mutualists.</title>
        <authorList>
            <consortium name="DOE Joint Genome Institute"/>
            <consortium name="Mycorrhizal Genomics Consortium"/>
            <person name="Kohler A."/>
            <person name="Kuo A."/>
            <person name="Nagy L.G."/>
            <person name="Floudas D."/>
            <person name="Copeland A."/>
            <person name="Barry K.W."/>
            <person name="Cichocki N."/>
            <person name="Veneault-Fourrey C."/>
            <person name="LaButti K."/>
            <person name="Lindquist E.A."/>
            <person name="Lipzen A."/>
            <person name="Lundell T."/>
            <person name="Morin E."/>
            <person name="Murat C."/>
            <person name="Riley R."/>
            <person name="Ohm R."/>
            <person name="Sun H."/>
            <person name="Tunlid A."/>
            <person name="Henrissat B."/>
            <person name="Grigoriev I.V."/>
            <person name="Hibbett D.S."/>
            <person name="Martin F."/>
        </authorList>
    </citation>
    <scope>NUCLEOTIDE SEQUENCE [LARGE SCALE GENOMIC DNA]</scope>
    <source>
        <strain evidence="9">Zn</strain>
    </source>
</reference>
<dbReference type="OrthoDB" id="198885at2759"/>
<dbReference type="GO" id="GO:0046872">
    <property type="term" value="F:metal ion binding"/>
    <property type="evidence" value="ECO:0007669"/>
    <property type="project" value="UniProtKB-KW"/>
</dbReference>
<dbReference type="SUPFAM" id="SSF53613">
    <property type="entry name" value="Ribokinase-like"/>
    <property type="match status" value="1"/>
</dbReference>
<evidence type="ECO:0000313" key="9">
    <source>
        <dbReference type="Proteomes" id="UP000054321"/>
    </source>
</evidence>
<evidence type="ECO:0000313" key="8">
    <source>
        <dbReference type="EMBL" id="KIN04704.1"/>
    </source>
</evidence>
<evidence type="ECO:0000256" key="4">
    <source>
        <dbReference type="ARBA" id="ARBA00023239"/>
    </source>
</evidence>
<dbReference type="PANTHER" id="PTHR42909:SF1">
    <property type="entry name" value="CARBOHYDRATE KINASE PFKB DOMAIN-CONTAINING PROTEIN"/>
    <property type="match status" value="1"/>
</dbReference>
<dbReference type="GO" id="GO:0016798">
    <property type="term" value="F:hydrolase activity, acting on glycosyl bonds"/>
    <property type="evidence" value="ECO:0007669"/>
    <property type="project" value="UniProtKB-KW"/>
</dbReference>
<dbReference type="InterPro" id="IPR011611">
    <property type="entry name" value="PfkB_dom"/>
</dbReference>
<dbReference type="InParanoid" id="A0A0C3D0E5"/>
<organism evidence="8 9">
    <name type="scientific">Oidiodendron maius (strain Zn)</name>
    <dbReference type="NCBI Taxonomy" id="913774"/>
    <lineage>
        <taxon>Eukaryota</taxon>
        <taxon>Fungi</taxon>
        <taxon>Dikarya</taxon>
        <taxon>Ascomycota</taxon>
        <taxon>Pezizomycotina</taxon>
        <taxon>Leotiomycetes</taxon>
        <taxon>Leotiomycetes incertae sedis</taxon>
        <taxon>Myxotrichaceae</taxon>
        <taxon>Oidiodendron</taxon>
    </lineage>
</organism>
<evidence type="ECO:0000259" key="7">
    <source>
        <dbReference type="Pfam" id="PF00294"/>
    </source>
</evidence>
<gene>
    <name evidence="8" type="ORF">OIDMADRAFT_142545</name>
</gene>
<proteinExistence type="inferred from homology"/>
<keyword evidence="5" id="KW-0326">Glycosidase</keyword>
<dbReference type="InterPro" id="IPR029056">
    <property type="entry name" value="Ribokinase-like"/>
</dbReference>
<dbReference type="InterPro" id="IPR007342">
    <property type="entry name" value="PsuG"/>
</dbReference>
<dbReference type="Proteomes" id="UP000054321">
    <property type="component" value="Unassembled WGS sequence"/>
</dbReference>
<dbReference type="CDD" id="cd01941">
    <property type="entry name" value="YeiC_kinase_like"/>
    <property type="match status" value="1"/>
</dbReference>
<accession>A0A0C3D0E5</accession>
<evidence type="ECO:0000256" key="2">
    <source>
        <dbReference type="ARBA" id="ARBA00022801"/>
    </source>
</evidence>
<dbReference type="Pfam" id="PF00294">
    <property type="entry name" value="PfkB"/>
    <property type="match status" value="1"/>
</dbReference>
<keyword evidence="4" id="KW-0456">Lyase</keyword>
<evidence type="ECO:0000256" key="3">
    <source>
        <dbReference type="ARBA" id="ARBA00023211"/>
    </source>
</evidence>
<keyword evidence="2" id="KW-0378">Hydrolase</keyword>
<dbReference type="HOGENOM" id="CLU_012201_3_0_1"/>
<evidence type="ECO:0000256" key="1">
    <source>
        <dbReference type="ARBA" id="ARBA00022723"/>
    </source>
</evidence>
<dbReference type="GO" id="GO:0004730">
    <property type="term" value="F:pseudouridylate synthase activity"/>
    <property type="evidence" value="ECO:0007669"/>
    <property type="project" value="InterPro"/>
</dbReference>
<dbReference type="InterPro" id="IPR022830">
    <property type="entry name" value="Indigdn_synthA-like"/>
</dbReference>
<feature type="region of interest" description="Disordered" evidence="6">
    <location>
        <begin position="380"/>
        <end position="415"/>
    </location>
</feature>
<keyword evidence="3" id="KW-0464">Manganese</keyword>
<protein>
    <recommendedName>
        <fullName evidence="7">Carbohydrate kinase PfkB domain-containing protein</fullName>
    </recommendedName>
</protein>
<evidence type="ECO:0000256" key="5">
    <source>
        <dbReference type="ARBA" id="ARBA00023295"/>
    </source>
</evidence>
<dbReference type="EMBL" id="KN832872">
    <property type="protein sequence ID" value="KIN04704.1"/>
    <property type="molecule type" value="Genomic_DNA"/>
</dbReference>
<feature type="compositionally biased region" description="Polar residues" evidence="6">
    <location>
        <begin position="380"/>
        <end position="390"/>
    </location>
</feature>
<dbReference type="Gene3D" id="3.40.1790.10">
    <property type="entry name" value="Indigoidine synthase domain"/>
    <property type="match status" value="1"/>
</dbReference>
<evidence type="ECO:0000256" key="6">
    <source>
        <dbReference type="SAM" id="MobiDB-lite"/>
    </source>
</evidence>
<keyword evidence="1" id="KW-0479">Metal-binding</keyword>